<proteinExistence type="predicted"/>
<dbReference type="STRING" id="1202450.B586_14815"/>
<comment type="caution">
    <text evidence="1">The sequence shown here is derived from an EMBL/GenBank/DDBJ whole genome shotgun (WGS) entry which is preliminary data.</text>
</comment>
<name>A0A0I9U1G3_9MYCO</name>
<dbReference type="Proteomes" id="UP000036334">
    <property type="component" value="Unassembled WGS sequence"/>
</dbReference>
<protein>
    <submittedName>
        <fullName evidence="1">Uncharacterized protein</fullName>
    </submittedName>
</protein>
<reference evidence="1 2" key="1">
    <citation type="submission" date="2015-05" db="EMBL/GenBank/DDBJ databases">
        <title>Genome sequence of Mycobacterium haemophilum.</title>
        <authorList>
            <person name="Greninger A.L."/>
            <person name="Cunningham G."/>
            <person name="Miller S."/>
        </authorList>
    </citation>
    <scope>NUCLEOTIDE SEQUENCE [LARGE SCALE GENOMIC DNA]</scope>
    <source>
        <strain evidence="2">UC1</strain>
    </source>
</reference>
<accession>A0A0I9U1G3</accession>
<dbReference type="AlphaFoldDB" id="A0A0I9U1G3"/>
<evidence type="ECO:0000313" key="1">
    <source>
        <dbReference type="EMBL" id="KLO35924.1"/>
    </source>
</evidence>
<dbReference type="EMBL" id="LDPR01000011">
    <property type="protein sequence ID" value="KLO35924.1"/>
    <property type="molecule type" value="Genomic_DNA"/>
</dbReference>
<sequence length="105" mass="11382">MPHSLATAANRLWTSRDGDMRLTGTSPSRWWRSIIATAIAVWAVALAGCESVSSVPVEPPAPHPPPMVLALLHGEIEMSSHKTLQSLEPCQPMSAADGQEIWLWS</sequence>
<gene>
    <name evidence="1" type="ORF">ABH38_13625</name>
</gene>
<keyword evidence="2" id="KW-1185">Reference proteome</keyword>
<organism evidence="1 2">
    <name type="scientific">Mycobacterium haemophilum</name>
    <dbReference type="NCBI Taxonomy" id="29311"/>
    <lineage>
        <taxon>Bacteria</taxon>
        <taxon>Bacillati</taxon>
        <taxon>Actinomycetota</taxon>
        <taxon>Actinomycetes</taxon>
        <taxon>Mycobacteriales</taxon>
        <taxon>Mycobacteriaceae</taxon>
        <taxon>Mycobacterium</taxon>
    </lineage>
</organism>
<dbReference type="PATRIC" id="fig|29311.18.peg.888"/>
<evidence type="ECO:0000313" key="2">
    <source>
        <dbReference type="Proteomes" id="UP000036334"/>
    </source>
</evidence>